<dbReference type="SUPFAM" id="SSF52768">
    <property type="entry name" value="Arginase/deacetylase"/>
    <property type="match status" value="1"/>
</dbReference>
<evidence type="ECO:0000256" key="2">
    <source>
        <dbReference type="ARBA" id="ARBA00022801"/>
    </source>
</evidence>
<name>A0ABX9KJK9_9FUSO</name>
<feature type="binding site" evidence="5">
    <location>
        <position position="260"/>
    </location>
    <ligand>
        <name>Mn(2+)</name>
        <dbReference type="ChEBI" id="CHEBI:29035"/>
        <label>2</label>
    </ligand>
</feature>
<dbReference type="NCBIfam" id="TIGR01227">
    <property type="entry name" value="hutG"/>
    <property type="match status" value="1"/>
</dbReference>
<dbReference type="Proteomes" id="UP000263486">
    <property type="component" value="Unassembled WGS sequence"/>
</dbReference>
<dbReference type="Pfam" id="PF00491">
    <property type="entry name" value="Arginase"/>
    <property type="match status" value="1"/>
</dbReference>
<evidence type="ECO:0000256" key="3">
    <source>
        <dbReference type="ARBA" id="ARBA00022808"/>
    </source>
</evidence>
<keyword evidence="1 5" id="KW-0479">Metal-binding</keyword>
<dbReference type="HAMAP" id="MF_00737">
    <property type="entry name" value="Formimidoylglutam"/>
    <property type="match status" value="1"/>
</dbReference>
<feature type="binding site" evidence="5">
    <location>
        <position position="258"/>
    </location>
    <ligand>
        <name>Mn(2+)</name>
        <dbReference type="ChEBI" id="CHEBI:29035"/>
        <label>2</label>
    </ligand>
</feature>
<feature type="binding site" evidence="5">
    <location>
        <position position="166"/>
    </location>
    <ligand>
        <name>Mn(2+)</name>
        <dbReference type="ChEBI" id="CHEBI:29035"/>
        <label>1</label>
    </ligand>
</feature>
<comment type="cofactor">
    <cofactor evidence="5">
        <name>Mn(2+)</name>
        <dbReference type="ChEBI" id="CHEBI:29035"/>
    </cofactor>
    <text evidence="5">Binds 2 manganese ions per subunit.</text>
</comment>
<accession>A0ABX9KJK9</accession>
<dbReference type="EC" id="3.5.3.8" evidence="5 6"/>
<comment type="pathway">
    <text evidence="5">Amino-acid degradation; L-histidine degradation into L-glutamate; L-glutamate from N-formimidoyl-L-glutamate (hydrolase route): step 1/1.</text>
</comment>
<feature type="binding site" evidence="5">
    <location>
        <position position="258"/>
    </location>
    <ligand>
        <name>Mn(2+)</name>
        <dbReference type="ChEBI" id="CHEBI:29035"/>
        <label>1</label>
    </ligand>
</feature>
<dbReference type="InterPro" id="IPR005923">
    <property type="entry name" value="HutG"/>
</dbReference>
<dbReference type="Gene3D" id="3.40.800.10">
    <property type="entry name" value="Ureohydrolase domain"/>
    <property type="match status" value="1"/>
</dbReference>
<evidence type="ECO:0000256" key="7">
    <source>
        <dbReference type="PROSITE-ProRule" id="PRU00742"/>
    </source>
</evidence>
<comment type="caution">
    <text evidence="8">The sequence shown here is derived from an EMBL/GenBank/DDBJ whole genome shotgun (WGS) entry which is preliminary data.</text>
</comment>
<comment type="function">
    <text evidence="5">Catalyzes the conversion of N-formimidoyl-L-glutamate to L-glutamate and formamide.</text>
</comment>
<dbReference type="PANTHER" id="PTHR11358">
    <property type="entry name" value="ARGINASE/AGMATINASE"/>
    <property type="match status" value="1"/>
</dbReference>
<dbReference type="InterPro" id="IPR023696">
    <property type="entry name" value="Ureohydrolase_dom_sf"/>
</dbReference>
<dbReference type="CDD" id="cd09988">
    <property type="entry name" value="Formimidoylglutamase"/>
    <property type="match status" value="1"/>
</dbReference>
<comment type="catalytic activity">
    <reaction evidence="5">
        <text>N-formimidoyl-L-glutamate + H2O = formamide + L-glutamate</text>
        <dbReference type="Rhea" id="RHEA:22492"/>
        <dbReference type="ChEBI" id="CHEBI:15377"/>
        <dbReference type="ChEBI" id="CHEBI:16397"/>
        <dbReference type="ChEBI" id="CHEBI:29985"/>
        <dbReference type="ChEBI" id="CHEBI:58928"/>
        <dbReference type="EC" id="3.5.3.8"/>
    </reaction>
</comment>
<sequence length="339" mass="38278">MNKEFFRNYRRVKKNVWTGRIDGQDPDSLRWHQTIEVIDLEDNLEDLKFKNAVCFIGFSSDEGIERNKGNVGAAEGPNSIRREMCNFPKTREDVTLYDAGNIFCIDEDLEGAQKALSTAVSKIIALGMFPIVLGGGHEVAFGTYNGILDVVSRYQKKPKIGIINFDAHFDMRPYEEQTSSGTMFLQIANQCKERELDFSYFVLGIQKYGNTRSLFKTADKFGAQYILARDINDYKELEVKNKLNMFIEENDHIYVTVCTDVFSSAYAPGVSAPQPFGIHPKSGRELIRHIAGTGKTVSFDIAEVSPRYDSGNITSKLAAILIFEIIDNLGRFSLKIEEK</sequence>
<feature type="binding site" evidence="5">
    <location>
        <position position="170"/>
    </location>
    <ligand>
        <name>Mn(2+)</name>
        <dbReference type="ChEBI" id="CHEBI:29035"/>
        <label>1</label>
    </ligand>
</feature>
<evidence type="ECO:0000256" key="1">
    <source>
        <dbReference type="ARBA" id="ARBA00022723"/>
    </source>
</evidence>
<feature type="binding site" evidence="5">
    <location>
        <position position="137"/>
    </location>
    <ligand>
        <name>Mn(2+)</name>
        <dbReference type="ChEBI" id="CHEBI:29035"/>
        <label>1</label>
    </ligand>
</feature>
<evidence type="ECO:0000313" key="9">
    <source>
        <dbReference type="Proteomes" id="UP000263486"/>
    </source>
</evidence>
<evidence type="ECO:0000256" key="5">
    <source>
        <dbReference type="HAMAP-Rule" id="MF_00737"/>
    </source>
</evidence>
<keyword evidence="9" id="KW-1185">Reference proteome</keyword>
<dbReference type="PANTHER" id="PTHR11358:SF35">
    <property type="entry name" value="FORMIMIDOYLGLUTAMASE"/>
    <property type="match status" value="1"/>
</dbReference>
<evidence type="ECO:0000313" key="8">
    <source>
        <dbReference type="EMBL" id="REI42510.1"/>
    </source>
</evidence>
<dbReference type="EMBL" id="QUAJ01000004">
    <property type="protein sequence ID" value="REI42510.1"/>
    <property type="molecule type" value="Genomic_DNA"/>
</dbReference>
<reference evidence="8 9" key="1">
    <citation type="submission" date="2018-08" db="EMBL/GenBank/DDBJ databases">
        <title>Draft genome sequence of Psychrilyobacter sp. strain SD5 isolated from Black Sea water.</title>
        <authorList>
            <person name="Yadav S."/>
            <person name="Villanueva L."/>
            <person name="Damste J.S.S."/>
        </authorList>
    </citation>
    <scope>NUCLEOTIDE SEQUENCE [LARGE SCALE GENOMIC DNA]</scope>
    <source>
        <strain evidence="8 9">SD5</strain>
    </source>
</reference>
<protein>
    <recommendedName>
        <fullName evidence="5 6">Formimidoylglutamase</fullName>
        <ecNumber evidence="5 6">3.5.3.8</ecNumber>
    </recommendedName>
    <alternativeName>
        <fullName evidence="5">Formiminoglutamase</fullName>
    </alternativeName>
    <alternativeName>
        <fullName evidence="5">Formiminoglutamate hydrolase</fullName>
    </alternativeName>
</protein>
<feature type="binding site" evidence="5">
    <location>
        <position position="168"/>
    </location>
    <ligand>
        <name>Mn(2+)</name>
        <dbReference type="ChEBI" id="CHEBI:29035"/>
        <label>2</label>
    </ligand>
</feature>
<proteinExistence type="inferred from homology"/>
<keyword evidence="3 5" id="KW-0369">Histidine metabolism</keyword>
<evidence type="ECO:0000256" key="6">
    <source>
        <dbReference type="NCBIfam" id="TIGR01227"/>
    </source>
</evidence>
<organism evidence="8 9">
    <name type="scientific">Psychrilyobacter piezotolerans</name>
    <dbReference type="NCBI Taxonomy" id="2293438"/>
    <lineage>
        <taxon>Bacteria</taxon>
        <taxon>Fusobacteriati</taxon>
        <taxon>Fusobacteriota</taxon>
        <taxon>Fusobacteriia</taxon>
        <taxon>Fusobacteriales</taxon>
        <taxon>Fusobacteriaceae</taxon>
        <taxon>Psychrilyobacter</taxon>
    </lineage>
</organism>
<dbReference type="InterPro" id="IPR006035">
    <property type="entry name" value="Ureohydrolase"/>
</dbReference>
<dbReference type="GO" id="GO:0050415">
    <property type="term" value="F:formimidoylglutamase activity"/>
    <property type="evidence" value="ECO:0007669"/>
    <property type="project" value="UniProtKB-EC"/>
</dbReference>
<keyword evidence="2 5" id="KW-0378">Hydrolase</keyword>
<comment type="similarity">
    <text evidence="5 7">Belongs to the arginase family.</text>
</comment>
<dbReference type="PRINTS" id="PR00116">
    <property type="entry name" value="ARGINASE"/>
</dbReference>
<dbReference type="PROSITE" id="PS51409">
    <property type="entry name" value="ARGINASE_2"/>
    <property type="match status" value="1"/>
</dbReference>
<gene>
    <name evidence="5 8" type="primary">hutG</name>
    <name evidence="8" type="ORF">DYH56_03875</name>
</gene>
<feature type="binding site" evidence="5">
    <location>
        <position position="166"/>
    </location>
    <ligand>
        <name>Mn(2+)</name>
        <dbReference type="ChEBI" id="CHEBI:29035"/>
        <label>2</label>
    </ligand>
</feature>
<keyword evidence="4 5" id="KW-0464">Manganese</keyword>
<evidence type="ECO:0000256" key="4">
    <source>
        <dbReference type="ARBA" id="ARBA00023211"/>
    </source>
</evidence>